<protein>
    <submittedName>
        <fullName evidence="2">Peptidase C14</fullName>
    </submittedName>
</protein>
<keyword evidence="1" id="KW-1133">Transmembrane helix</keyword>
<dbReference type="Proteomes" id="UP000652219">
    <property type="component" value="Unassembled WGS sequence"/>
</dbReference>
<feature type="transmembrane region" description="Helical" evidence="1">
    <location>
        <begin position="77"/>
        <end position="99"/>
    </location>
</feature>
<feature type="non-terminal residue" evidence="2">
    <location>
        <position position="1"/>
    </location>
</feature>
<proteinExistence type="predicted"/>
<organism evidence="2 3">
    <name type="scientific">Colletotrichum sojae</name>
    <dbReference type="NCBI Taxonomy" id="2175907"/>
    <lineage>
        <taxon>Eukaryota</taxon>
        <taxon>Fungi</taxon>
        <taxon>Dikarya</taxon>
        <taxon>Ascomycota</taxon>
        <taxon>Pezizomycotina</taxon>
        <taxon>Sordariomycetes</taxon>
        <taxon>Hypocreomycetidae</taxon>
        <taxon>Glomerellales</taxon>
        <taxon>Glomerellaceae</taxon>
        <taxon>Colletotrichum</taxon>
        <taxon>Colletotrichum orchidearum species complex</taxon>
    </lineage>
</organism>
<dbReference type="EMBL" id="WIGN01001121">
    <property type="protein sequence ID" value="KAF6780697.1"/>
    <property type="molecule type" value="Genomic_DNA"/>
</dbReference>
<dbReference type="AlphaFoldDB" id="A0A8H6IJN9"/>
<reference evidence="2 3" key="1">
    <citation type="journal article" date="2020" name="Phytopathology">
        <title>Genome Sequence Resources of Colletotrichum truncatum, C. plurivorum, C. musicola, and C. sojae: Four Species Pathogenic to Soybean (Glycine max).</title>
        <authorList>
            <person name="Rogerio F."/>
            <person name="Boufleur T.R."/>
            <person name="Ciampi-Guillardi M."/>
            <person name="Sukno S.A."/>
            <person name="Thon M.R."/>
            <person name="Massola Junior N.S."/>
            <person name="Baroncelli R."/>
        </authorList>
    </citation>
    <scope>NUCLEOTIDE SEQUENCE [LARGE SCALE GENOMIC DNA]</scope>
    <source>
        <strain evidence="2 3">LFN0009</strain>
    </source>
</reference>
<evidence type="ECO:0000313" key="2">
    <source>
        <dbReference type="EMBL" id="KAF6780697.1"/>
    </source>
</evidence>
<keyword evidence="1" id="KW-0472">Membrane</keyword>
<sequence length="163" mass="17647">MLTQMFSHRIQNGSMRLLSVARLSQLDIAANARLLSRVDFNQPSSWTTDLLDAQISNTRQSYSAKAMALNRESDPNSAMAAVSAGFVLLLAAVATAVFFRSCGFAYSPPTSTAATASLAVETQRKQRGVRLRQVNPFADDNTTPEKGIDIIAVHGLDTRSPET</sequence>
<comment type="caution">
    <text evidence="2">The sequence shown here is derived from an EMBL/GenBank/DDBJ whole genome shotgun (WGS) entry which is preliminary data.</text>
</comment>
<accession>A0A8H6IJN9</accession>
<evidence type="ECO:0000313" key="3">
    <source>
        <dbReference type="Proteomes" id="UP000652219"/>
    </source>
</evidence>
<keyword evidence="1" id="KW-0812">Transmembrane</keyword>
<name>A0A8H6IJN9_9PEZI</name>
<gene>
    <name evidence="2" type="ORF">CSOJ01_16124</name>
</gene>
<keyword evidence="3" id="KW-1185">Reference proteome</keyword>
<evidence type="ECO:0000256" key="1">
    <source>
        <dbReference type="SAM" id="Phobius"/>
    </source>
</evidence>